<dbReference type="InterPro" id="IPR051783">
    <property type="entry name" value="NAD(P)-dependent_oxidoreduct"/>
</dbReference>
<organism evidence="2 3">
    <name type="scientific">Parahalioglobus pacificus</name>
    <dbReference type="NCBI Taxonomy" id="930806"/>
    <lineage>
        <taxon>Bacteria</taxon>
        <taxon>Pseudomonadati</taxon>
        <taxon>Pseudomonadota</taxon>
        <taxon>Gammaproteobacteria</taxon>
        <taxon>Cellvibrionales</taxon>
        <taxon>Halieaceae</taxon>
        <taxon>Parahalioglobus</taxon>
    </lineage>
</organism>
<feature type="domain" description="NAD-dependent epimerase/dehydratase" evidence="1">
    <location>
        <begin position="3"/>
        <end position="224"/>
    </location>
</feature>
<dbReference type="InterPro" id="IPR001509">
    <property type="entry name" value="Epimerase_deHydtase"/>
</dbReference>
<dbReference type="PANTHER" id="PTHR48079">
    <property type="entry name" value="PROTEIN YEEZ"/>
    <property type="match status" value="1"/>
</dbReference>
<dbReference type="AlphaFoldDB" id="A0A919CJD5"/>
<evidence type="ECO:0000313" key="2">
    <source>
        <dbReference type="EMBL" id="GHD28070.1"/>
    </source>
</evidence>
<sequence>MKVLVIGGSGLIGGEAALHMSALGHDVSIMSRQPPQAPSLAALPHIPGDYVNDDLGDGRLEGFDWLVFSAAADIRNLPQDGSVTPQAFYQRANDEAVPRAIEHASAAGIRRVVYIGSFYAQVAPHRIEECPYVASRYNTDRLVRGLSGLEFDVITLDCPFILGHVPGTTVPYLAALANYAAGRLSDLPVFAPVGGTNHMSAHSVAQAVAAAFEQGEPGRAYLVGDENYSWKDYLELWFREAGNPQALPVLEDDHPLFPNAIMFAGAGATVSYEVDANDYKALGQYDRHQIAPTIRKVLAACVQ</sequence>
<dbReference type="Pfam" id="PF01370">
    <property type="entry name" value="Epimerase"/>
    <property type="match status" value="1"/>
</dbReference>
<dbReference type="PANTHER" id="PTHR48079:SF6">
    <property type="entry name" value="NAD(P)-BINDING DOMAIN-CONTAINING PROTEIN-RELATED"/>
    <property type="match status" value="1"/>
</dbReference>
<name>A0A919CJD5_9GAMM</name>
<reference evidence="2" key="1">
    <citation type="journal article" date="2014" name="Int. J. Syst. Evol. Microbiol.">
        <title>Complete genome sequence of Corynebacterium casei LMG S-19264T (=DSM 44701T), isolated from a smear-ripened cheese.</title>
        <authorList>
            <consortium name="US DOE Joint Genome Institute (JGI-PGF)"/>
            <person name="Walter F."/>
            <person name="Albersmeier A."/>
            <person name="Kalinowski J."/>
            <person name="Ruckert C."/>
        </authorList>
    </citation>
    <scope>NUCLEOTIDE SEQUENCE</scope>
    <source>
        <strain evidence="2">KCTC 23430</strain>
    </source>
</reference>
<comment type="caution">
    <text evidence="2">The sequence shown here is derived from an EMBL/GenBank/DDBJ whole genome shotgun (WGS) entry which is preliminary data.</text>
</comment>
<protein>
    <recommendedName>
        <fullName evidence="1">NAD-dependent epimerase/dehydratase domain-containing protein</fullName>
    </recommendedName>
</protein>
<dbReference type="SUPFAM" id="SSF51735">
    <property type="entry name" value="NAD(P)-binding Rossmann-fold domains"/>
    <property type="match status" value="1"/>
</dbReference>
<evidence type="ECO:0000313" key="3">
    <source>
        <dbReference type="Proteomes" id="UP000644693"/>
    </source>
</evidence>
<dbReference type="Gene3D" id="3.40.50.720">
    <property type="entry name" value="NAD(P)-binding Rossmann-like Domain"/>
    <property type="match status" value="1"/>
</dbReference>
<accession>A0A919CJD5</accession>
<gene>
    <name evidence="2" type="ORF">GCM10007053_07080</name>
</gene>
<dbReference type="Proteomes" id="UP000644693">
    <property type="component" value="Unassembled WGS sequence"/>
</dbReference>
<evidence type="ECO:0000259" key="1">
    <source>
        <dbReference type="Pfam" id="PF01370"/>
    </source>
</evidence>
<proteinExistence type="predicted"/>
<dbReference type="GO" id="GO:0005737">
    <property type="term" value="C:cytoplasm"/>
    <property type="evidence" value="ECO:0007669"/>
    <property type="project" value="TreeGrafter"/>
</dbReference>
<dbReference type="EMBL" id="BMYM01000001">
    <property type="protein sequence ID" value="GHD28070.1"/>
    <property type="molecule type" value="Genomic_DNA"/>
</dbReference>
<dbReference type="InterPro" id="IPR036291">
    <property type="entry name" value="NAD(P)-bd_dom_sf"/>
</dbReference>
<dbReference type="GO" id="GO:0004029">
    <property type="term" value="F:aldehyde dehydrogenase (NAD+) activity"/>
    <property type="evidence" value="ECO:0007669"/>
    <property type="project" value="TreeGrafter"/>
</dbReference>
<keyword evidence="3" id="KW-1185">Reference proteome</keyword>
<dbReference type="RefSeq" id="WP_189475184.1">
    <property type="nucleotide sequence ID" value="NZ_BMYM01000001.1"/>
</dbReference>
<reference evidence="2" key="2">
    <citation type="submission" date="2020-09" db="EMBL/GenBank/DDBJ databases">
        <authorList>
            <person name="Sun Q."/>
            <person name="Kim S."/>
        </authorList>
    </citation>
    <scope>NUCLEOTIDE SEQUENCE</scope>
    <source>
        <strain evidence="2">KCTC 23430</strain>
    </source>
</reference>